<dbReference type="AlphaFoldDB" id="A0A8H3H553"/>
<protein>
    <submittedName>
        <fullName evidence="3">Uncharacterized protein</fullName>
    </submittedName>
</protein>
<sequence length="165" mass="18262">MSKIPIILQVIPVILLMTTGPALSSMLLDQPLLWGVTGAKTITPFGLLGGCSSGGFKRRLREEYHISGEGGTDTIRIVPFMRDFVIDFGPADFDPEQRSPRSPAVLSPTQEEDNEYLDVTQIPLMQMDPHTGAEPPRESDIEDINRSYDHHSIEVSDIDQQVAND</sequence>
<name>A0A8H3H553_9AGAM</name>
<evidence type="ECO:0000313" key="4">
    <source>
        <dbReference type="Proteomes" id="UP000663841"/>
    </source>
</evidence>
<feature type="signal peptide" evidence="2">
    <location>
        <begin position="1"/>
        <end position="24"/>
    </location>
</feature>
<keyword evidence="2" id="KW-0732">Signal</keyword>
<feature type="chain" id="PRO_5034953841" evidence="2">
    <location>
        <begin position="25"/>
        <end position="165"/>
    </location>
</feature>
<evidence type="ECO:0000256" key="1">
    <source>
        <dbReference type="SAM" id="MobiDB-lite"/>
    </source>
</evidence>
<gene>
    <name evidence="3" type="ORF">RDB_LOCUS206814</name>
</gene>
<feature type="compositionally biased region" description="Basic and acidic residues" evidence="1">
    <location>
        <begin position="135"/>
        <end position="154"/>
    </location>
</feature>
<evidence type="ECO:0000313" key="3">
    <source>
        <dbReference type="EMBL" id="CAE6480878.1"/>
    </source>
</evidence>
<comment type="caution">
    <text evidence="3">The sequence shown here is derived from an EMBL/GenBank/DDBJ whole genome shotgun (WGS) entry which is preliminary data.</text>
</comment>
<dbReference type="Proteomes" id="UP000663841">
    <property type="component" value="Unassembled WGS sequence"/>
</dbReference>
<organism evidence="3 4">
    <name type="scientific">Rhizoctonia solani</name>
    <dbReference type="NCBI Taxonomy" id="456999"/>
    <lineage>
        <taxon>Eukaryota</taxon>
        <taxon>Fungi</taxon>
        <taxon>Dikarya</taxon>
        <taxon>Basidiomycota</taxon>
        <taxon>Agaricomycotina</taxon>
        <taxon>Agaricomycetes</taxon>
        <taxon>Cantharellales</taxon>
        <taxon>Ceratobasidiaceae</taxon>
        <taxon>Rhizoctonia</taxon>
    </lineage>
</organism>
<accession>A0A8H3H553</accession>
<feature type="region of interest" description="Disordered" evidence="1">
    <location>
        <begin position="90"/>
        <end position="165"/>
    </location>
</feature>
<proteinExistence type="predicted"/>
<reference evidence="3" key="1">
    <citation type="submission" date="2021-01" db="EMBL/GenBank/DDBJ databases">
        <authorList>
            <person name="Kaushik A."/>
        </authorList>
    </citation>
    <scope>NUCLEOTIDE SEQUENCE</scope>
    <source>
        <strain evidence="3">AG3-T5</strain>
    </source>
</reference>
<evidence type="ECO:0000256" key="2">
    <source>
        <dbReference type="SAM" id="SignalP"/>
    </source>
</evidence>
<dbReference type="EMBL" id="CAJMWW010000660">
    <property type="protein sequence ID" value="CAE6480878.1"/>
    <property type="molecule type" value="Genomic_DNA"/>
</dbReference>